<evidence type="ECO:0000313" key="7">
    <source>
        <dbReference type="Proteomes" id="UP000245207"/>
    </source>
</evidence>
<evidence type="ECO:0000256" key="2">
    <source>
        <dbReference type="ARBA" id="ARBA00022737"/>
    </source>
</evidence>
<accession>A0A2U1MWA4</accession>
<dbReference type="AlphaFoldDB" id="A0A2U1MWA4"/>
<dbReference type="SUPFAM" id="SSF48452">
    <property type="entry name" value="TPR-like"/>
    <property type="match status" value="1"/>
</dbReference>
<feature type="repeat" description="PPR" evidence="4">
    <location>
        <begin position="592"/>
        <end position="626"/>
    </location>
</feature>
<dbReference type="Pfam" id="PF01535">
    <property type="entry name" value="PPR"/>
    <property type="match status" value="10"/>
</dbReference>
<dbReference type="STRING" id="35608.A0A2U1MWA4"/>
<evidence type="ECO:0000256" key="3">
    <source>
        <dbReference type="ARBA" id="ARBA00061659"/>
    </source>
</evidence>
<evidence type="ECO:0000256" key="1">
    <source>
        <dbReference type="ARBA" id="ARBA00006643"/>
    </source>
</evidence>
<evidence type="ECO:0000313" key="6">
    <source>
        <dbReference type="EMBL" id="PWA65555.1"/>
    </source>
</evidence>
<dbReference type="Pfam" id="PF14432">
    <property type="entry name" value="DYW_deaminase"/>
    <property type="match status" value="1"/>
</dbReference>
<evidence type="ECO:0000256" key="4">
    <source>
        <dbReference type="PROSITE-ProRule" id="PRU00708"/>
    </source>
</evidence>
<dbReference type="GO" id="GO:0003723">
    <property type="term" value="F:RNA binding"/>
    <property type="evidence" value="ECO:0007669"/>
    <property type="project" value="InterPro"/>
</dbReference>
<gene>
    <name evidence="6" type="ORF">CTI12_AA334910</name>
</gene>
<dbReference type="InterPro" id="IPR046960">
    <property type="entry name" value="PPR_At4g14850-like_plant"/>
</dbReference>
<comment type="similarity">
    <text evidence="3">Belongs to the PPR family. PCMP-E subfamily.</text>
</comment>
<dbReference type="InterPro" id="IPR046848">
    <property type="entry name" value="E_motif"/>
</dbReference>
<protein>
    <submittedName>
        <fullName evidence="6">Tetratricopeptide repeat (TPR)-like superfamily protein</fullName>
    </submittedName>
</protein>
<comment type="caution">
    <text evidence="6">The sequence shown here is derived from an EMBL/GenBank/DDBJ whole genome shotgun (WGS) entry which is preliminary data.</text>
</comment>
<dbReference type="FunFam" id="1.25.40.10:FF:000687">
    <property type="entry name" value="Pentatricopeptide repeat-containing protein At4g33170"/>
    <property type="match status" value="1"/>
</dbReference>
<dbReference type="PANTHER" id="PTHR47926">
    <property type="entry name" value="PENTATRICOPEPTIDE REPEAT-CONTAINING PROTEIN"/>
    <property type="match status" value="1"/>
</dbReference>
<dbReference type="InterPro" id="IPR011990">
    <property type="entry name" value="TPR-like_helical_dom_sf"/>
</dbReference>
<dbReference type="OrthoDB" id="3231855at2759"/>
<feature type="repeat" description="PPR" evidence="4">
    <location>
        <begin position="211"/>
        <end position="245"/>
    </location>
</feature>
<dbReference type="GO" id="GO:0005739">
    <property type="term" value="C:mitochondrion"/>
    <property type="evidence" value="ECO:0007669"/>
    <property type="project" value="UniProtKB-ARBA"/>
</dbReference>
<keyword evidence="2" id="KW-0677">Repeat</keyword>
<dbReference type="Proteomes" id="UP000245207">
    <property type="component" value="Unassembled WGS sequence"/>
</dbReference>
<comment type="similarity">
    <text evidence="1">Belongs to the PPR family. PCMP-H subfamily.</text>
</comment>
<dbReference type="FunFam" id="1.25.40.10:FF:000366">
    <property type="entry name" value="Pentatricopeptide (PPR) repeat-containing protein"/>
    <property type="match status" value="1"/>
</dbReference>
<feature type="repeat" description="PPR" evidence="4">
    <location>
        <begin position="389"/>
        <end position="423"/>
    </location>
</feature>
<feature type="repeat" description="PPR" evidence="4">
    <location>
        <begin position="662"/>
        <end position="696"/>
    </location>
</feature>
<sequence length="1001" mass="112408">MQRHSKFRSLFSGQPIFLRPKPHKYSTTIAPSSSSQSPWFPYIRTAISQKNPLIAKSTHAQIIKHGITSSDKFLANNMINMYGKCGCLSYARHLFDEMPQRDLVTWNSILAAYGSGCEVDGGNVEKGMSLFRVLLRLGGGSLTKMTLAPVLKMCLASSCAWSSECVHGFARKIGLDSEVFVSGGLVNVYIKFGKVKEARLMFDEMEEWDRDVVLWNLMLKAYVKVGLREEAFRFLSDFHRSEVVCPDVGSLQCVLNGFAEDVDLETDYKEQVQAYAIKLSLMDDESAKVISWNKTMSRYYQSGDHSSAIKCLVDMKKSNVKHDDVTFIVSLANVVPLGDLKLGKLIHGMALKSGFDIKVNVSNSLVNMYSKMNCLSTAKRVFFNMEETDIVSWNSIINSYVQSGLVEESVNLYIEMLRDGLKPDHFTLASVLRACSSLSQGLHLTDQVHAHVVKNRLDSDTFVSTTLVDSYSRRGRMEQAESVFLNKDAFDLGSWNAMIFGYINSGNSHKAWELYTKMHKSGEKPDEITLATMAKACAFIVSLRLGKQIHCYAMKLGVDPDLYLSSSLVDMYIKCGDMGDAHQIFQAIPSPDDVAWTSMISGCVENGDEDRALVIYHKMRQSGVLPDEYTFATLIKACSCSTALEQGRQIHANAIKSNCVLDTYVNTSLIDFYAKCGNIEESFRLFKRTRVENIVLWNAMLVGLAQYGHGKEALDLFRDLESNSNMLPDRVTFIGVLSACSHSGLISEAYKYFDSMTNDYGIKPEIEHYSCLVDALGRGGRVKEAEKLITTMPFEASASMYRALLGACRLQGDMETGKRVATKLLELEPFDSSAYVLLSNIYAASNQWNKVADARTKMMSKNVKKDPGCSWINVKMKAHAFVVDDRSHPENEKIYEKVEDLIKLIKEDGYTPDTDYVLLDVEEEEKERSLYYHSEKLAIAFGLMSTPSSTTIRVLKNLRVCGDCHNAIKHISKVYQREIVLRDANRFHRFSNGVCSCGDYW</sequence>
<reference evidence="6 7" key="1">
    <citation type="journal article" date="2018" name="Mol. Plant">
        <title>The genome of Artemisia annua provides insight into the evolution of Asteraceae family and artemisinin biosynthesis.</title>
        <authorList>
            <person name="Shen Q."/>
            <person name="Zhang L."/>
            <person name="Liao Z."/>
            <person name="Wang S."/>
            <person name="Yan T."/>
            <person name="Shi P."/>
            <person name="Liu M."/>
            <person name="Fu X."/>
            <person name="Pan Q."/>
            <person name="Wang Y."/>
            <person name="Lv Z."/>
            <person name="Lu X."/>
            <person name="Zhang F."/>
            <person name="Jiang W."/>
            <person name="Ma Y."/>
            <person name="Chen M."/>
            <person name="Hao X."/>
            <person name="Li L."/>
            <person name="Tang Y."/>
            <person name="Lv G."/>
            <person name="Zhou Y."/>
            <person name="Sun X."/>
            <person name="Brodelius P.E."/>
            <person name="Rose J.K.C."/>
            <person name="Tang K."/>
        </authorList>
    </citation>
    <scope>NUCLEOTIDE SEQUENCE [LARGE SCALE GENOMIC DNA]</scope>
    <source>
        <strain evidence="7">cv. Huhao1</strain>
        <tissue evidence="6">Leaf</tissue>
    </source>
</reference>
<dbReference type="PANTHER" id="PTHR47926:SF543">
    <property type="entry name" value="(WILD MALAYSIAN BANANA) HYPOTHETICAL PROTEIN"/>
    <property type="match status" value="1"/>
</dbReference>
<dbReference type="GO" id="GO:0009451">
    <property type="term" value="P:RNA modification"/>
    <property type="evidence" value="ECO:0007669"/>
    <property type="project" value="InterPro"/>
</dbReference>
<dbReference type="Pfam" id="PF20431">
    <property type="entry name" value="E_motif"/>
    <property type="match status" value="1"/>
</dbReference>
<dbReference type="InterPro" id="IPR002885">
    <property type="entry name" value="PPR_rpt"/>
</dbReference>
<feature type="repeat" description="PPR" evidence="4">
    <location>
        <begin position="71"/>
        <end position="105"/>
    </location>
</feature>
<dbReference type="Pfam" id="PF13041">
    <property type="entry name" value="PPR_2"/>
    <property type="match status" value="3"/>
</dbReference>
<dbReference type="PROSITE" id="PS51375">
    <property type="entry name" value="PPR"/>
    <property type="match status" value="6"/>
</dbReference>
<evidence type="ECO:0000259" key="5">
    <source>
        <dbReference type="Pfam" id="PF14432"/>
    </source>
</evidence>
<dbReference type="FunFam" id="1.25.40.10:FF:000343">
    <property type="entry name" value="Pentatricopeptide repeat-containing protein At3g58590"/>
    <property type="match status" value="1"/>
</dbReference>
<dbReference type="Gene3D" id="1.25.40.10">
    <property type="entry name" value="Tetratricopeptide repeat domain"/>
    <property type="match status" value="6"/>
</dbReference>
<dbReference type="FunFam" id="1.25.40.10:FF:001086">
    <property type="entry name" value="Pentatricopeptide repeat-containing protein At4g33170"/>
    <property type="match status" value="1"/>
</dbReference>
<feature type="repeat" description="PPR" evidence="4">
    <location>
        <begin position="491"/>
        <end position="525"/>
    </location>
</feature>
<organism evidence="6 7">
    <name type="scientific">Artemisia annua</name>
    <name type="common">Sweet wormwood</name>
    <dbReference type="NCBI Taxonomy" id="35608"/>
    <lineage>
        <taxon>Eukaryota</taxon>
        <taxon>Viridiplantae</taxon>
        <taxon>Streptophyta</taxon>
        <taxon>Embryophyta</taxon>
        <taxon>Tracheophyta</taxon>
        <taxon>Spermatophyta</taxon>
        <taxon>Magnoliopsida</taxon>
        <taxon>eudicotyledons</taxon>
        <taxon>Gunneridae</taxon>
        <taxon>Pentapetalae</taxon>
        <taxon>asterids</taxon>
        <taxon>campanulids</taxon>
        <taxon>Asterales</taxon>
        <taxon>Asteraceae</taxon>
        <taxon>Asteroideae</taxon>
        <taxon>Anthemideae</taxon>
        <taxon>Artemisiinae</taxon>
        <taxon>Artemisia</taxon>
    </lineage>
</organism>
<dbReference type="NCBIfam" id="TIGR00756">
    <property type="entry name" value="PPR"/>
    <property type="match status" value="4"/>
</dbReference>
<dbReference type="FunFam" id="1.25.40.10:FF:000205">
    <property type="entry name" value="Pentatricopeptide repeat-containing protein, mitochondrial"/>
    <property type="match status" value="1"/>
</dbReference>
<feature type="domain" description="DYW" evidence="5">
    <location>
        <begin position="909"/>
        <end position="1001"/>
    </location>
</feature>
<dbReference type="InterPro" id="IPR032867">
    <property type="entry name" value="DYW_dom"/>
</dbReference>
<name>A0A2U1MWA4_ARTAN</name>
<dbReference type="GO" id="GO:0008270">
    <property type="term" value="F:zinc ion binding"/>
    <property type="evidence" value="ECO:0007669"/>
    <property type="project" value="InterPro"/>
</dbReference>
<proteinExistence type="inferred from homology"/>
<keyword evidence="7" id="KW-1185">Reference proteome</keyword>
<dbReference type="EMBL" id="PKPP01004197">
    <property type="protein sequence ID" value="PWA65555.1"/>
    <property type="molecule type" value="Genomic_DNA"/>
</dbReference>